<dbReference type="EMBL" id="JAHRIQ010040678">
    <property type="protein sequence ID" value="MEQ2234671.1"/>
    <property type="molecule type" value="Genomic_DNA"/>
</dbReference>
<dbReference type="Proteomes" id="UP001482620">
    <property type="component" value="Unassembled WGS sequence"/>
</dbReference>
<organism evidence="2 3">
    <name type="scientific">Ilyodon furcidens</name>
    <name type="common">goldbreast splitfin</name>
    <dbReference type="NCBI Taxonomy" id="33524"/>
    <lineage>
        <taxon>Eukaryota</taxon>
        <taxon>Metazoa</taxon>
        <taxon>Chordata</taxon>
        <taxon>Craniata</taxon>
        <taxon>Vertebrata</taxon>
        <taxon>Euteleostomi</taxon>
        <taxon>Actinopterygii</taxon>
        <taxon>Neopterygii</taxon>
        <taxon>Teleostei</taxon>
        <taxon>Neoteleostei</taxon>
        <taxon>Acanthomorphata</taxon>
        <taxon>Ovalentaria</taxon>
        <taxon>Atherinomorphae</taxon>
        <taxon>Cyprinodontiformes</taxon>
        <taxon>Goodeidae</taxon>
        <taxon>Ilyodon</taxon>
    </lineage>
</organism>
<comment type="caution">
    <text evidence="2">The sequence shown here is derived from an EMBL/GenBank/DDBJ whole genome shotgun (WGS) entry which is preliminary data.</text>
</comment>
<evidence type="ECO:0000256" key="1">
    <source>
        <dbReference type="SAM" id="MobiDB-lite"/>
    </source>
</evidence>
<sequence>NYVGVEEKVLDDQQLTKQERNSSVEQEEPEPLWVKEEQDAFEPSQIKGEPELLQNKEEELKYLLLKEERDELCIRQDEEQFVLKKETETFYGGSPGQRKRPQTTRTKQKPASLSQPS</sequence>
<reference evidence="2 3" key="1">
    <citation type="submission" date="2021-06" db="EMBL/GenBank/DDBJ databases">
        <authorList>
            <person name="Palmer J.M."/>
        </authorList>
    </citation>
    <scope>NUCLEOTIDE SEQUENCE [LARGE SCALE GENOMIC DNA]</scope>
    <source>
        <strain evidence="3">if_2019</strain>
        <tissue evidence="2">Muscle</tissue>
    </source>
</reference>
<evidence type="ECO:0000313" key="3">
    <source>
        <dbReference type="Proteomes" id="UP001482620"/>
    </source>
</evidence>
<feature type="compositionally biased region" description="Basic residues" evidence="1">
    <location>
        <begin position="97"/>
        <end position="108"/>
    </location>
</feature>
<proteinExistence type="predicted"/>
<accession>A0ABV0TQ93</accession>
<protein>
    <submittedName>
        <fullName evidence="2">Uncharacterized protein</fullName>
    </submittedName>
</protein>
<feature type="region of interest" description="Disordered" evidence="1">
    <location>
        <begin position="86"/>
        <end position="117"/>
    </location>
</feature>
<name>A0ABV0TQ93_9TELE</name>
<feature type="region of interest" description="Disordered" evidence="1">
    <location>
        <begin position="1"/>
        <end position="43"/>
    </location>
</feature>
<feature type="compositionally biased region" description="Basic and acidic residues" evidence="1">
    <location>
        <begin position="1"/>
        <end position="11"/>
    </location>
</feature>
<feature type="non-terminal residue" evidence="2">
    <location>
        <position position="1"/>
    </location>
</feature>
<evidence type="ECO:0000313" key="2">
    <source>
        <dbReference type="EMBL" id="MEQ2234671.1"/>
    </source>
</evidence>
<gene>
    <name evidence="2" type="ORF">ILYODFUR_033883</name>
</gene>
<keyword evidence="3" id="KW-1185">Reference proteome</keyword>